<keyword evidence="4" id="KW-1185">Reference proteome</keyword>
<feature type="domain" description="ChsH2 C-terminal OB-fold" evidence="1">
    <location>
        <begin position="48"/>
        <end position="109"/>
    </location>
</feature>
<evidence type="ECO:0000259" key="1">
    <source>
        <dbReference type="Pfam" id="PF01796"/>
    </source>
</evidence>
<dbReference type="PANTHER" id="PTHR34075:SF5">
    <property type="entry name" value="BLR3430 PROTEIN"/>
    <property type="match status" value="1"/>
</dbReference>
<accession>A0A0P6XPM7</accession>
<dbReference type="InterPro" id="IPR002878">
    <property type="entry name" value="ChsH2_C"/>
</dbReference>
<dbReference type="InterPro" id="IPR012340">
    <property type="entry name" value="NA-bd_OB-fold"/>
</dbReference>
<dbReference type="Pfam" id="PF01796">
    <property type="entry name" value="OB_ChsH2_C"/>
    <property type="match status" value="1"/>
</dbReference>
<reference evidence="3 4" key="1">
    <citation type="submission" date="2015-07" db="EMBL/GenBank/DDBJ databases">
        <title>Draft genome of Bellilinea caldifistulae DSM 17877.</title>
        <authorList>
            <person name="Hemp J."/>
            <person name="Ward L.M."/>
            <person name="Pace L.A."/>
            <person name="Fischer W.W."/>
        </authorList>
    </citation>
    <scope>NUCLEOTIDE SEQUENCE [LARGE SCALE GENOMIC DNA]</scope>
    <source>
        <strain evidence="3 4">GOMI-1</strain>
    </source>
</reference>
<dbReference type="PANTHER" id="PTHR34075">
    <property type="entry name" value="BLR3430 PROTEIN"/>
    <property type="match status" value="1"/>
</dbReference>
<dbReference type="SUPFAM" id="SSF50249">
    <property type="entry name" value="Nucleic acid-binding proteins"/>
    <property type="match status" value="1"/>
</dbReference>
<dbReference type="PATRIC" id="fig|360411.5.peg.1654"/>
<comment type="caution">
    <text evidence="3">The sequence shown here is derived from an EMBL/GenBank/DDBJ whole genome shotgun (WGS) entry which is preliminary data.</text>
</comment>
<name>A0A0P6XPM7_9CHLR</name>
<dbReference type="InterPro" id="IPR052513">
    <property type="entry name" value="Thioester_dehydratase-like"/>
</dbReference>
<evidence type="ECO:0000313" key="3">
    <source>
        <dbReference type="EMBL" id="KPL78625.1"/>
    </source>
</evidence>
<dbReference type="Gene3D" id="6.10.30.10">
    <property type="match status" value="1"/>
</dbReference>
<dbReference type="Pfam" id="PF12172">
    <property type="entry name" value="zf-ChsH2"/>
    <property type="match status" value="1"/>
</dbReference>
<dbReference type="OrthoDB" id="7595207at2"/>
<evidence type="ECO:0000259" key="2">
    <source>
        <dbReference type="Pfam" id="PF12172"/>
    </source>
</evidence>
<organism evidence="3 4">
    <name type="scientific">Bellilinea caldifistulae</name>
    <dbReference type="NCBI Taxonomy" id="360411"/>
    <lineage>
        <taxon>Bacteria</taxon>
        <taxon>Bacillati</taxon>
        <taxon>Chloroflexota</taxon>
        <taxon>Anaerolineae</taxon>
        <taxon>Anaerolineales</taxon>
        <taxon>Anaerolineaceae</taxon>
        <taxon>Bellilinea</taxon>
    </lineage>
</organism>
<evidence type="ECO:0000313" key="4">
    <source>
        <dbReference type="Proteomes" id="UP000050514"/>
    </source>
</evidence>
<proteinExistence type="predicted"/>
<feature type="domain" description="ChsH2 rubredoxin-like zinc ribbon" evidence="2">
    <location>
        <begin position="12"/>
        <end position="41"/>
    </location>
</feature>
<dbReference type="EMBL" id="LGHJ01000003">
    <property type="protein sequence ID" value="KPL78625.1"/>
    <property type="molecule type" value="Genomic_DNA"/>
</dbReference>
<sequence>MEIPRHWRLKKQRYSLQGEICPHCEGKIFPPRDVCPHCGNDARTTFTFSGRGKVYSFTHVTEAPAGFEETAPYTVALVQLEEGPVVTAQLTDVEADEVEIGMPVEMVTRKIRSDGNERGIIIYGYKFRPVLDGAR</sequence>
<dbReference type="STRING" id="360411.AC812_00760"/>
<gene>
    <name evidence="3" type="ORF">AC812_00760</name>
</gene>
<dbReference type="AlphaFoldDB" id="A0A0P6XPM7"/>
<dbReference type="InterPro" id="IPR022002">
    <property type="entry name" value="ChsH2_Znr"/>
</dbReference>
<dbReference type="RefSeq" id="WP_061913357.1">
    <property type="nucleotide sequence ID" value="NZ_DF967971.1"/>
</dbReference>
<dbReference type="Proteomes" id="UP000050514">
    <property type="component" value="Unassembled WGS sequence"/>
</dbReference>
<protein>
    <submittedName>
        <fullName evidence="3">Transcriptional regulator</fullName>
    </submittedName>
</protein>